<dbReference type="SMART" id="SM00254">
    <property type="entry name" value="ShKT"/>
    <property type="match status" value="2"/>
</dbReference>
<proteinExistence type="predicted"/>
<name>A0A914YDS7_9BILA</name>
<dbReference type="Pfam" id="PF01549">
    <property type="entry name" value="ShK"/>
    <property type="match status" value="2"/>
</dbReference>
<evidence type="ECO:0000313" key="3">
    <source>
        <dbReference type="Proteomes" id="UP000887577"/>
    </source>
</evidence>
<comment type="caution">
    <text evidence="1">Lacks conserved residue(s) required for the propagation of feature annotation.</text>
</comment>
<dbReference type="AlphaFoldDB" id="A0A914YDS7"/>
<sequence>MQNFQIGIFSKKILFLSSNICATLSISNGLWEIESCKTLKSYICTFSTSSSAASADDEIPATTTIPTITTQSSDDDDVTTDGCLDEISSCQQYLNECSDPDYQPMLYKFCRKTCNLCGQCMDSNPQCPQLAAGGFCTNPEDKWTECSKTCKLC</sequence>
<feature type="domain" description="ShKT" evidence="2">
    <location>
        <begin position="83"/>
        <end position="117"/>
    </location>
</feature>
<dbReference type="WBParaSite" id="PSU_v2.g18382.t1">
    <property type="protein sequence ID" value="PSU_v2.g18382.t1"/>
    <property type="gene ID" value="PSU_v2.g18382"/>
</dbReference>
<dbReference type="Proteomes" id="UP000887577">
    <property type="component" value="Unplaced"/>
</dbReference>
<organism evidence="3 4">
    <name type="scientific">Panagrolaimus superbus</name>
    <dbReference type="NCBI Taxonomy" id="310955"/>
    <lineage>
        <taxon>Eukaryota</taxon>
        <taxon>Metazoa</taxon>
        <taxon>Ecdysozoa</taxon>
        <taxon>Nematoda</taxon>
        <taxon>Chromadorea</taxon>
        <taxon>Rhabditida</taxon>
        <taxon>Tylenchina</taxon>
        <taxon>Panagrolaimomorpha</taxon>
        <taxon>Panagrolaimoidea</taxon>
        <taxon>Panagrolaimidae</taxon>
        <taxon>Panagrolaimus</taxon>
    </lineage>
</organism>
<dbReference type="PANTHER" id="PTHR21724">
    <property type="entry name" value="SHKT DOMAIN-CONTAINING PROTEIN"/>
    <property type="match status" value="1"/>
</dbReference>
<keyword evidence="1" id="KW-1015">Disulfide bond</keyword>
<protein>
    <submittedName>
        <fullName evidence="4">ShKT domain-containing protein</fullName>
    </submittedName>
</protein>
<evidence type="ECO:0000256" key="1">
    <source>
        <dbReference type="PROSITE-ProRule" id="PRU01005"/>
    </source>
</evidence>
<dbReference type="InterPro" id="IPR003582">
    <property type="entry name" value="ShKT_dom"/>
</dbReference>
<dbReference type="PANTHER" id="PTHR21724:SF108">
    <property type="entry name" value="SHKT DOMAIN-CONTAINING PROTEIN"/>
    <property type="match status" value="1"/>
</dbReference>
<evidence type="ECO:0000313" key="4">
    <source>
        <dbReference type="WBParaSite" id="PSU_v2.g18382.t1"/>
    </source>
</evidence>
<feature type="domain" description="ShKT" evidence="2">
    <location>
        <begin position="120"/>
        <end position="153"/>
    </location>
</feature>
<reference evidence="4" key="1">
    <citation type="submission" date="2022-11" db="UniProtKB">
        <authorList>
            <consortium name="WormBaseParasite"/>
        </authorList>
    </citation>
    <scope>IDENTIFICATION</scope>
</reference>
<accession>A0A914YDS7</accession>
<feature type="disulfide bond" evidence="1">
    <location>
        <begin position="83"/>
        <end position="117"/>
    </location>
</feature>
<evidence type="ECO:0000259" key="2">
    <source>
        <dbReference type="PROSITE" id="PS51670"/>
    </source>
</evidence>
<dbReference type="Gene3D" id="1.10.10.1940">
    <property type="match status" value="1"/>
</dbReference>
<dbReference type="PROSITE" id="PS51670">
    <property type="entry name" value="SHKT"/>
    <property type="match status" value="2"/>
</dbReference>
<keyword evidence="3" id="KW-1185">Reference proteome</keyword>